<dbReference type="EMBL" id="CAKOGL010000029">
    <property type="protein sequence ID" value="CAH2106386.1"/>
    <property type="molecule type" value="Genomic_DNA"/>
</dbReference>
<protein>
    <recommendedName>
        <fullName evidence="4">Gag-like protein</fullName>
    </recommendedName>
</protein>
<evidence type="ECO:0000313" key="3">
    <source>
        <dbReference type="Proteomes" id="UP001153954"/>
    </source>
</evidence>
<name>A0AAU9VAX9_EUPED</name>
<feature type="compositionally biased region" description="Basic and acidic residues" evidence="1">
    <location>
        <begin position="276"/>
        <end position="292"/>
    </location>
</feature>
<proteinExistence type="predicted"/>
<evidence type="ECO:0000313" key="2">
    <source>
        <dbReference type="EMBL" id="CAH2106386.1"/>
    </source>
</evidence>
<dbReference type="AlphaFoldDB" id="A0AAU9VAX9"/>
<evidence type="ECO:0000256" key="1">
    <source>
        <dbReference type="SAM" id="MobiDB-lite"/>
    </source>
</evidence>
<accession>A0AAU9VAX9</accession>
<organism evidence="2 3">
    <name type="scientific">Euphydryas editha</name>
    <name type="common">Edith's checkerspot</name>
    <dbReference type="NCBI Taxonomy" id="104508"/>
    <lineage>
        <taxon>Eukaryota</taxon>
        <taxon>Metazoa</taxon>
        <taxon>Ecdysozoa</taxon>
        <taxon>Arthropoda</taxon>
        <taxon>Hexapoda</taxon>
        <taxon>Insecta</taxon>
        <taxon>Pterygota</taxon>
        <taxon>Neoptera</taxon>
        <taxon>Endopterygota</taxon>
        <taxon>Lepidoptera</taxon>
        <taxon>Glossata</taxon>
        <taxon>Ditrysia</taxon>
        <taxon>Papilionoidea</taxon>
        <taxon>Nymphalidae</taxon>
        <taxon>Nymphalinae</taxon>
        <taxon>Euphydryas</taxon>
    </lineage>
</organism>
<dbReference type="Proteomes" id="UP001153954">
    <property type="component" value="Unassembled WGS sequence"/>
</dbReference>
<evidence type="ECO:0008006" key="4">
    <source>
        <dbReference type="Google" id="ProtNLM"/>
    </source>
</evidence>
<sequence>MLWHNSLLLFGPVSRIPPWNKGLSYGIVKDIDLDLSEVDLLNHLQTDVEIVSVKRLSRRSGDEWTASESIRIGFKGSSLPSHIFILDLRIKVEPYIFPVTQCSKCWRFGHTKRLCPSNKTICPKCGGHHENCEITIFKCVNCGENHLALSKSCRIYKKEKRIRELMSEFNVTYRKALLLYVPPTPSRCEVSESPSRISTLNNSSNVEVVEVHSSSRSACPTFAEVAGSGSSHIKKVAFKKRATKMNDTKKPTGQDFTDDEALMEFSQNINTEEEVENSHPSEDTRQESEAETEDRTLSFIELIQRIRKIFMFKKFSVFSKIKKSLQVIMDWVMAFVSKSISDVSEFFKNMSLFING</sequence>
<gene>
    <name evidence="2" type="ORF">EEDITHA_LOCUS20526</name>
</gene>
<keyword evidence="3" id="KW-1185">Reference proteome</keyword>
<reference evidence="2" key="1">
    <citation type="submission" date="2022-03" db="EMBL/GenBank/DDBJ databases">
        <authorList>
            <person name="Tunstrom K."/>
        </authorList>
    </citation>
    <scope>NUCLEOTIDE SEQUENCE</scope>
</reference>
<comment type="caution">
    <text evidence="2">The sequence shown here is derived from an EMBL/GenBank/DDBJ whole genome shotgun (WGS) entry which is preliminary data.</text>
</comment>
<feature type="region of interest" description="Disordered" evidence="1">
    <location>
        <begin position="271"/>
        <end position="292"/>
    </location>
</feature>